<reference evidence="2 3" key="1">
    <citation type="submission" date="2014-04" db="EMBL/GenBank/DDBJ databases">
        <authorList>
            <consortium name="DOE Joint Genome Institute"/>
            <person name="Kuo A."/>
            <person name="Gay G."/>
            <person name="Dore J."/>
            <person name="Kohler A."/>
            <person name="Nagy L.G."/>
            <person name="Floudas D."/>
            <person name="Copeland A."/>
            <person name="Barry K.W."/>
            <person name="Cichocki N."/>
            <person name="Veneault-Fourrey C."/>
            <person name="LaButti K."/>
            <person name="Lindquist E.A."/>
            <person name="Lipzen A."/>
            <person name="Lundell T."/>
            <person name="Morin E."/>
            <person name="Murat C."/>
            <person name="Sun H."/>
            <person name="Tunlid A."/>
            <person name="Henrissat B."/>
            <person name="Grigoriev I.V."/>
            <person name="Hibbett D.S."/>
            <person name="Martin F."/>
            <person name="Nordberg H.P."/>
            <person name="Cantor M.N."/>
            <person name="Hua S.X."/>
        </authorList>
    </citation>
    <scope>NUCLEOTIDE SEQUENCE [LARGE SCALE GENOMIC DNA]</scope>
    <source>
        <strain evidence="3">h7</strain>
    </source>
</reference>
<dbReference type="InterPro" id="IPR011009">
    <property type="entry name" value="Kinase-like_dom_sf"/>
</dbReference>
<dbReference type="Proteomes" id="UP000053424">
    <property type="component" value="Unassembled WGS sequence"/>
</dbReference>
<dbReference type="SUPFAM" id="SSF56112">
    <property type="entry name" value="Protein kinase-like (PK-like)"/>
    <property type="match status" value="1"/>
</dbReference>
<dbReference type="PANTHER" id="PTHR21310">
    <property type="entry name" value="AMINOGLYCOSIDE PHOSPHOTRANSFERASE-RELATED-RELATED"/>
    <property type="match status" value="1"/>
</dbReference>
<sequence length="301" mass="34570">MNAIFDAHRLNEYTEDELWNFYNESPSIITVRTEANAKFLCDGLVAKSVGADHHLDALHDEVAAMELAQAIGINVPVIRRVLDISSQDSGLIIMDRIRGKNLEELWPSIGFFKTIYYAFQLRNIVRRMRAVTSQAGGGISSGRFFSLIFDYCAFPPMRYCTPVNLAKYTEHWLVSYPPRFSPPRPDIAATLYPVRPHVFTHNDLVPRNIMIDEDGKLWVVDWRFSGYYPRCMERNMMENIKMPCLNGNSWGARWLGFLYGVFRRIAGGSLLKDAMAYNRIADRSSRYILFKAPFSEVEDEA</sequence>
<name>A0A0C3CHT1_HEBCY</name>
<reference evidence="3" key="2">
    <citation type="submission" date="2015-01" db="EMBL/GenBank/DDBJ databases">
        <title>Evolutionary Origins and Diversification of the Mycorrhizal Mutualists.</title>
        <authorList>
            <consortium name="DOE Joint Genome Institute"/>
            <consortium name="Mycorrhizal Genomics Consortium"/>
            <person name="Kohler A."/>
            <person name="Kuo A."/>
            <person name="Nagy L.G."/>
            <person name="Floudas D."/>
            <person name="Copeland A."/>
            <person name="Barry K.W."/>
            <person name="Cichocki N."/>
            <person name="Veneault-Fourrey C."/>
            <person name="LaButti K."/>
            <person name="Lindquist E.A."/>
            <person name="Lipzen A."/>
            <person name="Lundell T."/>
            <person name="Morin E."/>
            <person name="Murat C."/>
            <person name="Riley R."/>
            <person name="Ohm R."/>
            <person name="Sun H."/>
            <person name="Tunlid A."/>
            <person name="Henrissat B."/>
            <person name="Grigoriev I.V."/>
            <person name="Hibbett D.S."/>
            <person name="Martin F."/>
        </authorList>
    </citation>
    <scope>NUCLEOTIDE SEQUENCE [LARGE SCALE GENOMIC DNA]</scope>
    <source>
        <strain evidence="3">h7</strain>
    </source>
</reference>
<dbReference type="InterPro" id="IPR051678">
    <property type="entry name" value="AGP_Transferase"/>
</dbReference>
<evidence type="ECO:0000259" key="1">
    <source>
        <dbReference type="Pfam" id="PF01636"/>
    </source>
</evidence>
<dbReference type="AlphaFoldDB" id="A0A0C3CHT1"/>
<keyword evidence="3" id="KW-1185">Reference proteome</keyword>
<evidence type="ECO:0000313" key="2">
    <source>
        <dbReference type="EMBL" id="KIM43141.1"/>
    </source>
</evidence>
<dbReference type="InterPro" id="IPR002575">
    <property type="entry name" value="Aminoglycoside_PTrfase"/>
</dbReference>
<dbReference type="Pfam" id="PF01636">
    <property type="entry name" value="APH"/>
    <property type="match status" value="1"/>
</dbReference>
<evidence type="ECO:0000313" key="3">
    <source>
        <dbReference type="Proteomes" id="UP000053424"/>
    </source>
</evidence>
<feature type="domain" description="Aminoglycoside phosphotransferase" evidence="1">
    <location>
        <begin position="192"/>
        <end position="232"/>
    </location>
</feature>
<dbReference type="HOGENOM" id="CLU_021768_4_0_1"/>
<dbReference type="Gene3D" id="3.90.1200.10">
    <property type="match status" value="1"/>
</dbReference>
<dbReference type="OrthoDB" id="4177236at2759"/>
<organism evidence="2 3">
    <name type="scientific">Hebeloma cylindrosporum</name>
    <dbReference type="NCBI Taxonomy" id="76867"/>
    <lineage>
        <taxon>Eukaryota</taxon>
        <taxon>Fungi</taxon>
        <taxon>Dikarya</taxon>
        <taxon>Basidiomycota</taxon>
        <taxon>Agaricomycotina</taxon>
        <taxon>Agaricomycetes</taxon>
        <taxon>Agaricomycetidae</taxon>
        <taxon>Agaricales</taxon>
        <taxon>Agaricineae</taxon>
        <taxon>Hymenogastraceae</taxon>
        <taxon>Hebeloma</taxon>
    </lineage>
</organism>
<protein>
    <recommendedName>
        <fullName evidence="1">Aminoglycoside phosphotransferase domain-containing protein</fullName>
    </recommendedName>
</protein>
<proteinExistence type="predicted"/>
<dbReference type="STRING" id="686832.A0A0C3CHT1"/>
<dbReference type="EMBL" id="KN831776">
    <property type="protein sequence ID" value="KIM43141.1"/>
    <property type="molecule type" value="Genomic_DNA"/>
</dbReference>
<dbReference type="PANTHER" id="PTHR21310:SF15">
    <property type="entry name" value="AMINOGLYCOSIDE PHOSPHOTRANSFERASE DOMAIN-CONTAINING PROTEIN"/>
    <property type="match status" value="1"/>
</dbReference>
<accession>A0A0C3CHT1</accession>
<gene>
    <name evidence="2" type="ORF">M413DRAFT_26327</name>
</gene>